<comment type="caution">
    <text evidence="3">The sequence shown here is derived from an EMBL/GenBank/DDBJ whole genome shotgun (WGS) entry which is preliminary data.</text>
</comment>
<dbReference type="EMBL" id="SZYD01000019">
    <property type="protein sequence ID" value="KAD2393443.1"/>
    <property type="molecule type" value="Genomic_DNA"/>
</dbReference>
<dbReference type="InterPro" id="IPR002182">
    <property type="entry name" value="NB-ARC"/>
</dbReference>
<dbReference type="GO" id="GO:0043531">
    <property type="term" value="F:ADP binding"/>
    <property type="evidence" value="ECO:0007669"/>
    <property type="project" value="InterPro"/>
</dbReference>
<gene>
    <name evidence="3" type="ORF">E3N88_40420</name>
</gene>
<dbReference type="PANTHER" id="PTHR19338:SF73">
    <property type="entry name" value="DISEASE RESISTANCE PROTEIN RGA2-LIKE"/>
    <property type="match status" value="1"/>
</dbReference>
<dbReference type="Pfam" id="PF00931">
    <property type="entry name" value="NB-ARC"/>
    <property type="match status" value="1"/>
</dbReference>
<dbReference type="Gene3D" id="3.40.50.300">
    <property type="entry name" value="P-loop containing nucleotide triphosphate hydrolases"/>
    <property type="match status" value="1"/>
</dbReference>
<accession>A0A5N6LMK4</accession>
<dbReference type="Proteomes" id="UP000326396">
    <property type="component" value="Linkage Group LG9"/>
</dbReference>
<dbReference type="GO" id="GO:0006952">
    <property type="term" value="P:defense response"/>
    <property type="evidence" value="ECO:0007669"/>
    <property type="project" value="UniProtKB-KW"/>
</dbReference>
<protein>
    <recommendedName>
        <fullName evidence="2">NB-ARC domain-containing protein</fullName>
    </recommendedName>
</protein>
<feature type="domain" description="NB-ARC" evidence="2">
    <location>
        <begin position="126"/>
        <end position="255"/>
    </location>
</feature>
<evidence type="ECO:0000313" key="4">
    <source>
        <dbReference type="Proteomes" id="UP000326396"/>
    </source>
</evidence>
<dbReference type="PANTHER" id="PTHR19338">
    <property type="entry name" value="TRANSLOCASE OF INNER MITOCHONDRIAL MEMBRANE 13 HOMOLOG"/>
    <property type="match status" value="1"/>
</dbReference>
<dbReference type="AlphaFoldDB" id="A0A5N6LMK4"/>
<evidence type="ECO:0000313" key="3">
    <source>
        <dbReference type="EMBL" id="KAD2393443.1"/>
    </source>
</evidence>
<dbReference type="InterPro" id="IPR027417">
    <property type="entry name" value="P-loop_NTPase"/>
</dbReference>
<sequence length="256" mass="29738">MADALCLHIKQLFEHCEPFVSSGENNETIIMKSFDDLVHHLGDMMVGCENEELLALLKQLEGLVRSTATWYSDTYVSPEMIINIFRSEELRTRIDKMIVICEQFCNIRYGLNVEEEEAVVGFDNEVEILLHQLTGTSIKQFQIISITGMAGLGKTTLTRTLYNHELVKYMFDFRAWTSVSQVYQTKDLLLGILICFINVPTDDLYKMSEHELGEKLYRKLKGHKYLVVFDDIWDFGVWDNLRMYFPDDKTGSRVYV</sequence>
<keyword evidence="4" id="KW-1185">Reference proteome</keyword>
<reference evidence="3 4" key="1">
    <citation type="submission" date="2019-05" db="EMBL/GenBank/DDBJ databases">
        <title>Mikania micrantha, genome provides insights into the molecular mechanism of rapid growth.</title>
        <authorList>
            <person name="Liu B."/>
        </authorList>
    </citation>
    <scope>NUCLEOTIDE SEQUENCE [LARGE SCALE GENOMIC DNA]</scope>
    <source>
        <strain evidence="3">NLD-2019</strain>
        <tissue evidence="3">Leaf</tissue>
    </source>
</reference>
<organism evidence="3 4">
    <name type="scientific">Mikania micrantha</name>
    <name type="common">bitter vine</name>
    <dbReference type="NCBI Taxonomy" id="192012"/>
    <lineage>
        <taxon>Eukaryota</taxon>
        <taxon>Viridiplantae</taxon>
        <taxon>Streptophyta</taxon>
        <taxon>Embryophyta</taxon>
        <taxon>Tracheophyta</taxon>
        <taxon>Spermatophyta</taxon>
        <taxon>Magnoliopsida</taxon>
        <taxon>eudicotyledons</taxon>
        <taxon>Gunneridae</taxon>
        <taxon>Pentapetalae</taxon>
        <taxon>asterids</taxon>
        <taxon>campanulids</taxon>
        <taxon>Asterales</taxon>
        <taxon>Asteraceae</taxon>
        <taxon>Asteroideae</taxon>
        <taxon>Heliantheae alliance</taxon>
        <taxon>Eupatorieae</taxon>
        <taxon>Mikania</taxon>
    </lineage>
</organism>
<keyword evidence="1" id="KW-0611">Plant defense</keyword>
<evidence type="ECO:0000259" key="2">
    <source>
        <dbReference type="Pfam" id="PF00931"/>
    </source>
</evidence>
<name>A0A5N6LMK4_9ASTR</name>
<dbReference type="FunFam" id="3.40.50.300:FF:001091">
    <property type="entry name" value="Probable disease resistance protein At1g61300"/>
    <property type="match status" value="1"/>
</dbReference>
<dbReference type="PRINTS" id="PR00364">
    <property type="entry name" value="DISEASERSIST"/>
</dbReference>
<proteinExistence type="predicted"/>
<dbReference type="OrthoDB" id="1700985at2759"/>
<dbReference type="SUPFAM" id="SSF52540">
    <property type="entry name" value="P-loop containing nucleoside triphosphate hydrolases"/>
    <property type="match status" value="1"/>
</dbReference>
<evidence type="ECO:0000256" key="1">
    <source>
        <dbReference type="ARBA" id="ARBA00022821"/>
    </source>
</evidence>